<organism evidence="1">
    <name type="scientific">Anopheles coluzzii</name>
    <name type="common">African malaria mosquito</name>
    <dbReference type="NCBI Taxonomy" id="1518534"/>
    <lineage>
        <taxon>Eukaryota</taxon>
        <taxon>Metazoa</taxon>
        <taxon>Ecdysozoa</taxon>
        <taxon>Arthropoda</taxon>
        <taxon>Hexapoda</taxon>
        <taxon>Insecta</taxon>
        <taxon>Pterygota</taxon>
        <taxon>Neoptera</taxon>
        <taxon>Endopterygota</taxon>
        <taxon>Diptera</taxon>
        <taxon>Nematocera</taxon>
        <taxon>Culicoidea</taxon>
        <taxon>Culicidae</taxon>
        <taxon>Anophelinae</taxon>
        <taxon>Anopheles</taxon>
    </lineage>
</organism>
<dbReference type="AlphaFoldDB" id="A0A8W7PIM2"/>
<protein>
    <submittedName>
        <fullName evidence="1">Uncharacterized protein</fullName>
    </submittedName>
</protein>
<proteinExistence type="predicted"/>
<dbReference type="EnsemblMetazoa" id="ACOM031800-RA">
    <property type="protein sequence ID" value="ACOM031800-PA.1"/>
    <property type="gene ID" value="ACOM031800"/>
</dbReference>
<evidence type="ECO:0000313" key="1">
    <source>
        <dbReference type="EnsemblMetazoa" id="ACOM031800-PA.1"/>
    </source>
</evidence>
<sequence length="163" mass="18230">MQRHARHRALPSVDRCPAPLVRFVHLAAFRGASQIHRTLRDDAVRFRQPDGLDGAQRCGRYLQCVRVRQPDIFARHPHHAPADVARILAGRNHARRPVQGGVVVRGADGFVQRGYDVVVLVALPIVQQVRFLQTLAHILQRDGDERIGERAAVGGGRRRGSTR</sequence>
<reference evidence="1" key="1">
    <citation type="submission" date="2022-08" db="UniProtKB">
        <authorList>
            <consortium name="EnsemblMetazoa"/>
        </authorList>
    </citation>
    <scope>IDENTIFICATION</scope>
</reference>
<name>A0A8W7PIM2_ANOCL</name>
<accession>A0A8W7PIM2</accession>
<dbReference type="Proteomes" id="UP000075882">
    <property type="component" value="Unassembled WGS sequence"/>
</dbReference>